<sequence>MAQKPAKAISGEVIEALTLAELCRSCGVRAEWVVELVEEGIVDPQGRAPATWRFSTVSITRVRTAWRLQHDLGVNKAGIAVALNLIDEREELRHMLRRVARAASG</sequence>
<name>A0ABT4VWR1_9HYPH</name>
<dbReference type="Proteomes" id="UP001148313">
    <property type="component" value="Unassembled WGS sequence"/>
</dbReference>
<evidence type="ECO:0000313" key="2">
    <source>
        <dbReference type="Proteomes" id="UP001148313"/>
    </source>
</evidence>
<dbReference type="EMBL" id="JAPJZH010000023">
    <property type="protein sequence ID" value="MDA4848482.1"/>
    <property type="molecule type" value="Genomic_DNA"/>
</dbReference>
<dbReference type="Pfam" id="PF13591">
    <property type="entry name" value="MerR_2"/>
    <property type="match status" value="1"/>
</dbReference>
<accession>A0ABT4VWR1</accession>
<gene>
    <name evidence="1" type="ORF">OOZ53_24200</name>
</gene>
<proteinExistence type="predicted"/>
<evidence type="ECO:0000313" key="1">
    <source>
        <dbReference type="EMBL" id="MDA4848482.1"/>
    </source>
</evidence>
<comment type="caution">
    <text evidence="1">The sequence shown here is derived from an EMBL/GenBank/DDBJ whole genome shotgun (WGS) entry which is preliminary data.</text>
</comment>
<dbReference type="RefSeq" id="WP_271092348.1">
    <property type="nucleotide sequence ID" value="NZ_JAPJZH010000023.1"/>
</dbReference>
<dbReference type="Gene3D" id="1.10.1660.10">
    <property type="match status" value="1"/>
</dbReference>
<protein>
    <recommendedName>
        <fullName evidence="3">MerR family transcriptional regulator</fullName>
    </recommendedName>
</protein>
<organism evidence="1 2">
    <name type="scientific">Hoeflea poritis</name>
    <dbReference type="NCBI Taxonomy" id="2993659"/>
    <lineage>
        <taxon>Bacteria</taxon>
        <taxon>Pseudomonadati</taxon>
        <taxon>Pseudomonadota</taxon>
        <taxon>Alphaproteobacteria</taxon>
        <taxon>Hyphomicrobiales</taxon>
        <taxon>Rhizobiaceae</taxon>
        <taxon>Hoeflea</taxon>
    </lineage>
</organism>
<reference evidence="1" key="1">
    <citation type="submission" date="2022-11" db="EMBL/GenBank/DDBJ databases">
        <title>Hoeflea poritis sp. nov., isolated from scleractinian coral Porites lutea.</title>
        <authorList>
            <person name="Zhang G."/>
            <person name="Wei Q."/>
            <person name="Cai L."/>
        </authorList>
    </citation>
    <scope>NUCLEOTIDE SEQUENCE</scope>
    <source>
        <strain evidence="1">E7-10</strain>
    </source>
</reference>
<keyword evidence="2" id="KW-1185">Reference proteome</keyword>
<evidence type="ECO:0008006" key="3">
    <source>
        <dbReference type="Google" id="ProtNLM"/>
    </source>
</evidence>